<evidence type="ECO:0000256" key="3">
    <source>
        <dbReference type="ARBA" id="ARBA00022496"/>
    </source>
</evidence>
<dbReference type="InterPro" id="IPR008995">
    <property type="entry name" value="Mo/tungstate-bd_C_term_dom"/>
</dbReference>
<dbReference type="GO" id="GO:0043190">
    <property type="term" value="C:ATP-binding cassette (ABC) transporter complex"/>
    <property type="evidence" value="ECO:0007669"/>
    <property type="project" value="InterPro"/>
</dbReference>
<organism evidence="10 11">
    <name type="scientific">Faucicola osloensis</name>
    <name type="common">Moraxella osloensis</name>
    <dbReference type="NCBI Taxonomy" id="34062"/>
    <lineage>
        <taxon>Bacteria</taxon>
        <taxon>Pseudomonadati</taxon>
        <taxon>Pseudomonadota</taxon>
        <taxon>Gammaproteobacteria</taxon>
        <taxon>Moraxellales</taxon>
        <taxon>Moraxellaceae</taxon>
        <taxon>Faucicola</taxon>
    </lineage>
</organism>
<name>A0A2D2LTI1_FAUOS</name>
<keyword evidence="6" id="KW-0408">Iron</keyword>
<dbReference type="SUPFAM" id="SSF52540">
    <property type="entry name" value="P-loop containing nucleoside triphosphate hydrolases"/>
    <property type="match status" value="1"/>
</dbReference>
<keyword evidence="7" id="KW-0406">Ion transport</keyword>
<keyword evidence="4" id="KW-0547">Nucleotide-binding</keyword>
<dbReference type="AlphaFoldDB" id="A0A2D2LTI1"/>
<dbReference type="GO" id="GO:0015408">
    <property type="term" value="F:ABC-type ferric iron transporter activity"/>
    <property type="evidence" value="ECO:0007669"/>
    <property type="project" value="InterPro"/>
</dbReference>
<dbReference type="SMART" id="SM00382">
    <property type="entry name" value="AAA"/>
    <property type="match status" value="1"/>
</dbReference>
<dbReference type="InterPro" id="IPR003439">
    <property type="entry name" value="ABC_transporter-like_ATP-bd"/>
</dbReference>
<keyword evidence="5 10" id="KW-0067">ATP-binding</keyword>
<dbReference type="InterPro" id="IPR003593">
    <property type="entry name" value="AAA+_ATPase"/>
</dbReference>
<accession>A0A2D2LTI1</accession>
<dbReference type="GO" id="GO:0015697">
    <property type="term" value="P:quaternary ammonium group transport"/>
    <property type="evidence" value="ECO:0007669"/>
    <property type="project" value="UniProtKB-ARBA"/>
</dbReference>
<dbReference type="Gene3D" id="3.40.50.300">
    <property type="entry name" value="P-loop containing nucleotide triphosphate hydrolases"/>
    <property type="match status" value="1"/>
</dbReference>
<keyword evidence="8" id="KW-0472">Membrane</keyword>
<dbReference type="GO" id="GO:0016887">
    <property type="term" value="F:ATP hydrolysis activity"/>
    <property type="evidence" value="ECO:0007669"/>
    <property type="project" value="InterPro"/>
</dbReference>
<dbReference type="PANTHER" id="PTHR42781">
    <property type="entry name" value="SPERMIDINE/PUTRESCINE IMPORT ATP-BINDING PROTEIN POTA"/>
    <property type="match status" value="1"/>
</dbReference>
<sequence length="358" mass="39241">MNFNDLSQNAVSDAHLTVNELSLSYHPSSKSVLDQISFELPQGQIACLVGQSGCGKTSLLRCIAGFETPTAGSIQFGKRTLFDSRTHINIPAYQRQIGIVFQDYALFPHLTVADNIGFGLQHLSKTDRQGNIDALLTLIGLEHLACRYPHELSGGQQQRVALARAIAPNPQLILFDEPFSSLDADMRETLAMSIQQLLKAKQISAIVVTHDQQEAFMIADKIGMLADGRLQQWDTPIQLYQAPSTPTVAKFVGKGSFLQAQQHGNELVTAIGVLPMSNYPYFADSHQVLIRPEWLSVVPPKNSAVNGLITAKQFKGSHVVYEVELASQERVLVYSPTDVAILGETVGLLITHLPTSRQ</sequence>
<keyword evidence="2" id="KW-1003">Cell membrane</keyword>
<dbReference type="InterPro" id="IPR050093">
    <property type="entry name" value="ABC_SmlMolc_Importer"/>
</dbReference>
<keyword evidence="1" id="KW-0813">Transport</keyword>
<dbReference type="InterPro" id="IPR027417">
    <property type="entry name" value="P-loop_NTPase"/>
</dbReference>
<evidence type="ECO:0000256" key="5">
    <source>
        <dbReference type="ARBA" id="ARBA00022840"/>
    </source>
</evidence>
<dbReference type="Proteomes" id="UP000229340">
    <property type="component" value="Chromosome"/>
</dbReference>
<dbReference type="PROSITE" id="PS00211">
    <property type="entry name" value="ABC_TRANSPORTER_1"/>
    <property type="match status" value="1"/>
</dbReference>
<feature type="domain" description="ABC transporter" evidence="9">
    <location>
        <begin position="18"/>
        <end position="252"/>
    </location>
</feature>
<evidence type="ECO:0000256" key="7">
    <source>
        <dbReference type="ARBA" id="ARBA00023065"/>
    </source>
</evidence>
<evidence type="ECO:0000256" key="8">
    <source>
        <dbReference type="ARBA" id="ARBA00023136"/>
    </source>
</evidence>
<evidence type="ECO:0000256" key="4">
    <source>
        <dbReference type="ARBA" id="ARBA00022741"/>
    </source>
</evidence>
<dbReference type="Pfam" id="PF08402">
    <property type="entry name" value="TOBE_2"/>
    <property type="match status" value="1"/>
</dbReference>
<evidence type="ECO:0000256" key="1">
    <source>
        <dbReference type="ARBA" id="ARBA00022448"/>
    </source>
</evidence>
<dbReference type="EMBL" id="CP024443">
    <property type="protein sequence ID" value="ATR78290.1"/>
    <property type="molecule type" value="Genomic_DNA"/>
</dbReference>
<dbReference type="RefSeq" id="WP_100269620.1">
    <property type="nucleotide sequence ID" value="NZ_CP024443.1"/>
</dbReference>
<gene>
    <name evidence="10" type="ORF">NP7_02850</name>
</gene>
<dbReference type="CDD" id="cd03259">
    <property type="entry name" value="ABC_Carb_Solutes_like"/>
    <property type="match status" value="1"/>
</dbReference>
<evidence type="ECO:0000313" key="11">
    <source>
        <dbReference type="Proteomes" id="UP000229340"/>
    </source>
</evidence>
<dbReference type="InterPro" id="IPR013611">
    <property type="entry name" value="Transp-assoc_OB_typ2"/>
</dbReference>
<dbReference type="InterPro" id="IPR017871">
    <property type="entry name" value="ABC_transporter-like_CS"/>
</dbReference>
<dbReference type="Pfam" id="PF00005">
    <property type="entry name" value="ABC_tran"/>
    <property type="match status" value="1"/>
</dbReference>
<dbReference type="PROSITE" id="PS50893">
    <property type="entry name" value="ABC_TRANSPORTER_2"/>
    <property type="match status" value="1"/>
</dbReference>
<evidence type="ECO:0000256" key="6">
    <source>
        <dbReference type="ARBA" id="ARBA00023004"/>
    </source>
</evidence>
<dbReference type="PANTHER" id="PTHR42781:SF4">
    <property type="entry name" value="SPERMIDINE_PUTRESCINE IMPORT ATP-BINDING PROTEIN POTA"/>
    <property type="match status" value="1"/>
</dbReference>
<evidence type="ECO:0000313" key="10">
    <source>
        <dbReference type="EMBL" id="ATR78290.1"/>
    </source>
</evidence>
<dbReference type="GO" id="GO:0005524">
    <property type="term" value="F:ATP binding"/>
    <property type="evidence" value="ECO:0007669"/>
    <property type="project" value="UniProtKB-KW"/>
</dbReference>
<dbReference type="SUPFAM" id="SSF50331">
    <property type="entry name" value="MOP-like"/>
    <property type="match status" value="1"/>
</dbReference>
<dbReference type="InterPro" id="IPR015853">
    <property type="entry name" value="ABC_transpr_FbpC"/>
</dbReference>
<dbReference type="FunFam" id="3.40.50.300:FF:000425">
    <property type="entry name" value="Probable ABC transporter, ATP-binding subunit"/>
    <property type="match status" value="1"/>
</dbReference>
<reference evidence="11" key="1">
    <citation type="submission" date="2017-11" db="EMBL/GenBank/DDBJ databases">
        <title>Complete genome sequence of Moraxella osloensis NP7 isolated from human skin.</title>
        <authorList>
            <person name="Lee K."/>
            <person name="Lim J.Y."/>
            <person name="Hwang I."/>
        </authorList>
    </citation>
    <scope>NUCLEOTIDE SEQUENCE [LARGE SCALE GENOMIC DNA]</scope>
    <source>
        <strain evidence="11">NP7</strain>
    </source>
</reference>
<proteinExistence type="predicted"/>
<evidence type="ECO:0000259" key="9">
    <source>
        <dbReference type="PROSITE" id="PS50893"/>
    </source>
</evidence>
<protein>
    <submittedName>
        <fullName evidence="10">ABC transporter ATP-binding protein</fullName>
    </submittedName>
</protein>
<evidence type="ECO:0000256" key="2">
    <source>
        <dbReference type="ARBA" id="ARBA00022475"/>
    </source>
</evidence>
<keyword evidence="3" id="KW-0410">Iron transport</keyword>